<protein>
    <submittedName>
        <fullName evidence="3">Uncharacterized protein</fullName>
    </submittedName>
</protein>
<evidence type="ECO:0000313" key="4">
    <source>
        <dbReference type="Proteomes" id="UP001151760"/>
    </source>
</evidence>
<dbReference type="EMBL" id="BQNB010008597">
    <property type="protein sequence ID" value="GJS51589.1"/>
    <property type="molecule type" value="Genomic_DNA"/>
</dbReference>
<comment type="caution">
    <text evidence="3">The sequence shown here is derived from an EMBL/GenBank/DDBJ whole genome shotgun (WGS) entry which is preliminary data.</text>
</comment>
<gene>
    <name evidence="3" type="ORF">Tco_0624951</name>
</gene>
<reference evidence="3" key="1">
    <citation type="journal article" date="2022" name="Int. J. Mol. Sci.">
        <title>Draft Genome of Tanacetum Coccineum: Genomic Comparison of Closely Related Tanacetum-Family Plants.</title>
        <authorList>
            <person name="Yamashiro T."/>
            <person name="Shiraishi A."/>
            <person name="Nakayama K."/>
            <person name="Satake H."/>
        </authorList>
    </citation>
    <scope>NUCLEOTIDE SEQUENCE</scope>
</reference>
<keyword evidence="4" id="KW-1185">Reference proteome</keyword>
<name>A0ABQ4WFF2_9ASTR</name>
<evidence type="ECO:0000256" key="1">
    <source>
        <dbReference type="SAM" id="Coils"/>
    </source>
</evidence>
<accession>A0ABQ4WFF2</accession>
<evidence type="ECO:0000256" key="2">
    <source>
        <dbReference type="SAM" id="MobiDB-lite"/>
    </source>
</evidence>
<sequence>MNSDIEERRHGPSDSMQNPSQSFKFLSTDLSHLSRRYTRYLLTSHSEIVDIELVNILSILKSVIVKMGNPALRPTFNKPLGNGNGNNGNQTQLLIAQKEEAGIQLQAEEFDLMAVAWDLDEIDVEQSGGTIEQHPTTVEETHALHLSSAKTITTLNEEIANLNNQLLKEKSTVSYLQQEKKKLKSDFKTREDELLDKKIQLKNKIKKLDNILVKTGQPIQTMHMLSPKPDLFYHTEQKMALGYLNPFYLKQA</sequence>
<reference evidence="3" key="2">
    <citation type="submission" date="2022-01" db="EMBL/GenBank/DDBJ databases">
        <authorList>
            <person name="Yamashiro T."/>
            <person name="Shiraishi A."/>
            <person name="Satake H."/>
            <person name="Nakayama K."/>
        </authorList>
    </citation>
    <scope>NUCLEOTIDE SEQUENCE</scope>
</reference>
<organism evidence="3 4">
    <name type="scientific">Tanacetum coccineum</name>
    <dbReference type="NCBI Taxonomy" id="301880"/>
    <lineage>
        <taxon>Eukaryota</taxon>
        <taxon>Viridiplantae</taxon>
        <taxon>Streptophyta</taxon>
        <taxon>Embryophyta</taxon>
        <taxon>Tracheophyta</taxon>
        <taxon>Spermatophyta</taxon>
        <taxon>Magnoliopsida</taxon>
        <taxon>eudicotyledons</taxon>
        <taxon>Gunneridae</taxon>
        <taxon>Pentapetalae</taxon>
        <taxon>asterids</taxon>
        <taxon>campanulids</taxon>
        <taxon>Asterales</taxon>
        <taxon>Asteraceae</taxon>
        <taxon>Asteroideae</taxon>
        <taxon>Anthemideae</taxon>
        <taxon>Anthemidinae</taxon>
        <taxon>Tanacetum</taxon>
    </lineage>
</organism>
<dbReference type="Proteomes" id="UP001151760">
    <property type="component" value="Unassembled WGS sequence"/>
</dbReference>
<feature type="region of interest" description="Disordered" evidence="2">
    <location>
        <begin position="1"/>
        <end position="21"/>
    </location>
</feature>
<proteinExistence type="predicted"/>
<feature type="coiled-coil region" evidence="1">
    <location>
        <begin position="152"/>
        <end position="211"/>
    </location>
</feature>
<evidence type="ECO:0000313" key="3">
    <source>
        <dbReference type="EMBL" id="GJS51589.1"/>
    </source>
</evidence>
<keyword evidence="1" id="KW-0175">Coiled coil</keyword>
<feature type="compositionally biased region" description="Basic and acidic residues" evidence="2">
    <location>
        <begin position="1"/>
        <end position="12"/>
    </location>
</feature>